<dbReference type="EMBL" id="BK016041">
    <property type="protein sequence ID" value="DAF90968.1"/>
    <property type="molecule type" value="Genomic_DNA"/>
</dbReference>
<name>A0A8S5U933_9CAUD</name>
<dbReference type="Gene3D" id="2.30.30.290">
    <property type="entry name" value="YopX-like domains"/>
    <property type="match status" value="1"/>
</dbReference>
<dbReference type="InterPro" id="IPR019096">
    <property type="entry name" value="YopX_protein"/>
</dbReference>
<reference evidence="2" key="1">
    <citation type="journal article" date="2021" name="Proc. Natl. Acad. Sci. U.S.A.">
        <title>A Catalog of Tens of Thousands of Viruses from Human Metagenomes Reveals Hidden Associations with Chronic Diseases.</title>
        <authorList>
            <person name="Tisza M.J."/>
            <person name="Buck C.B."/>
        </authorList>
    </citation>
    <scope>NUCLEOTIDE SEQUENCE</scope>
    <source>
        <strain evidence="2">Cti3G1</strain>
    </source>
</reference>
<feature type="domain" description="YopX protein" evidence="1">
    <location>
        <begin position="5"/>
        <end position="145"/>
    </location>
</feature>
<evidence type="ECO:0000259" key="1">
    <source>
        <dbReference type="Pfam" id="PF09643"/>
    </source>
</evidence>
<evidence type="ECO:0000313" key="2">
    <source>
        <dbReference type="EMBL" id="DAF90968.1"/>
    </source>
</evidence>
<organism evidence="2">
    <name type="scientific">Herelleviridae sp. cti3G1</name>
    <dbReference type="NCBI Taxonomy" id="2825831"/>
    <lineage>
        <taxon>Viruses</taxon>
        <taxon>Duplodnaviria</taxon>
        <taxon>Heunggongvirae</taxon>
        <taxon>Uroviricota</taxon>
        <taxon>Caudoviricetes</taxon>
        <taxon>Herelleviridae</taxon>
    </lineage>
</organism>
<dbReference type="InterPro" id="IPR023385">
    <property type="entry name" value="YopX-like_C"/>
</dbReference>
<dbReference type="Pfam" id="PF09643">
    <property type="entry name" value="YopX"/>
    <property type="match status" value="1"/>
</dbReference>
<protein>
    <submittedName>
        <fullName evidence="2">YopX protein</fullName>
    </submittedName>
</protein>
<proteinExistence type="predicted"/>
<dbReference type="SUPFAM" id="SSF159006">
    <property type="entry name" value="YopX-like"/>
    <property type="match status" value="1"/>
</dbReference>
<sequence length="168" mass="20108">MRNIQFRVYNKRNRTYYDLYKAEFGAKHKTKFCNFKYVNICPQNKNIKIFNTLINKYVDSDYFKLTDSADYTTLVFEQFIGIRDKNNKMIYENDIIHVVNHGDYAVIWNFLQCGFELSPIYNGQDKVRLAASSKSRYEIVSNIHDYHFEEDKVTYLINRQIIKGNTTF</sequence>
<accession>A0A8S5U933</accession>